<keyword evidence="2" id="KW-1185">Reference proteome</keyword>
<reference evidence="1" key="2">
    <citation type="submission" date="2021-01" db="EMBL/GenBank/DDBJ databases">
        <authorList>
            <person name="Schikora-Tamarit M.A."/>
        </authorList>
    </citation>
    <scope>NUCLEOTIDE SEQUENCE</scope>
    <source>
        <strain evidence="1">CBS2887</strain>
    </source>
</reference>
<proteinExistence type="predicted"/>
<protein>
    <recommendedName>
        <fullName evidence="3">Stationary phase protein 5</fullName>
    </recommendedName>
</protein>
<evidence type="ECO:0000313" key="2">
    <source>
        <dbReference type="Proteomes" id="UP000774326"/>
    </source>
</evidence>
<dbReference type="OrthoDB" id="416253at2759"/>
<dbReference type="PANTHER" id="PTHR42342">
    <property type="entry name" value="STATIONARY PHASE PROTEIN 5"/>
    <property type="match status" value="1"/>
</dbReference>
<sequence>MVANRLKNLASITKEAVRDARRALEELVNALSPRPQPQLVPIPIRNQVPRSPFANGRSGIRHFSTARLLRASSTTSYSSNISSIFSKFINQQQARNAQFVRSNLNAKFWTKTAYGSRPFNSRIAQFGANRYVGLGARTFGTYGGSASHQTIFNLTTGFRCLVSNGSDETQRLYSLKMEKIRSSSGLTYHGCSSTSEAPKTIKLARLQSQHFETVGCHVEFELPRMEVKIPSMSFINDEIMESFDISMEQIKLQITKVQENIQKIFTAYGSLPIERTSTSIRIHFPNLDPEEAERLLIELGITEGYVYANDEAYSSSNVSTESFFNDSTTLSQFIEETVPGLISSDSSEDSDSGSSLSFETNEFFHPVLSSSGFSTGGQEPIVISSATNSFSEMSY</sequence>
<dbReference type="InterPro" id="IPR038816">
    <property type="entry name" value="Stationary_phase_5"/>
</dbReference>
<dbReference type="EMBL" id="JAEUBG010000192">
    <property type="protein sequence ID" value="KAH3688708.1"/>
    <property type="molecule type" value="Genomic_DNA"/>
</dbReference>
<dbReference type="GO" id="GO:0070628">
    <property type="term" value="F:proteasome binding"/>
    <property type="evidence" value="ECO:0007669"/>
    <property type="project" value="InterPro"/>
</dbReference>
<dbReference type="PANTHER" id="PTHR42342:SF1">
    <property type="entry name" value="STATIONARY PHASE PROTEIN 5"/>
    <property type="match status" value="1"/>
</dbReference>
<gene>
    <name evidence="1" type="ORF">WICPIJ_000308</name>
</gene>
<reference evidence="1" key="1">
    <citation type="journal article" date="2021" name="Open Biol.">
        <title>Shared evolutionary footprints suggest mitochondrial oxidative damage underlies multiple complex I losses in fungi.</title>
        <authorList>
            <person name="Schikora-Tamarit M.A."/>
            <person name="Marcet-Houben M."/>
            <person name="Nosek J."/>
            <person name="Gabaldon T."/>
        </authorList>
    </citation>
    <scope>NUCLEOTIDE SEQUENCE</scope>
    <source>
        <strain evidence="1">CBS2887</strain>
    </source>
</reference>
<evidence type="ECO:0008006" key="3">
    <source>
        <dbReference type="Google" id="ProtNLM"/>
    </source>
</evidence>
<evidence type="ECO:0000313" key="1">
    <source>
        <dbReference type="EMBL" id="KAH3688708.1"/>
    </source>
</evidence>
<dbReference type="Proteomes" id="UP000774326">
    <property type="component" value="Unassembled WGS sequence"/>
</dbReference>
<comment type="caution">
    <text evidence="1">The sequence shown here is derived from an EMBL/GenBank/DDBJ whole genome shotgun (WGS) entry which is preliminary data.</text>
</comment>
<name>A0A9P8QE09_WICPI</name>
<dbReference type="GO" id="GO:0043248">
    <property type="term" value="P:proteasome assembly"/>
    <property type="evidence" value="ECO:0007669"/>
    <property type="project" value="TreeGrafter"/>
</dbReference>
<dbReference type="AlphaFoldDB" id="A0A9P8QE09"/>
<organism evidence="1 2">
    <name type="scientific">Wickerhamomyces pijperi</name>
    <name type="common">Yeast</name>
    <name type="synonym">Pichia pijperi</name>
    <dbReference type="NCBI Taxonomy" id="599730"/>
    <lineage>
        <taxon>Eukaryota</taxon>
        <taxon>Fungi</taxon>
        <taxon>Dikarya</taxon>
        <taxon>Ascomycota</taxon>
        <taxon>Saccharomycotina</taxon>
        <taxon>Saccharomycetes</taxon>
        <taxon>Phaffomycetales</taxon>
        <taxon>Wickerhamomycetaceae</taxon>
        <taxon>Wickerhamomyces</taxon>
    </lineage>
</organism>
<accession>A0A9P8QE09</accession>